<organism evidence="1 2">
    <name type="scientific">Lasiodiplodia mahajangana</name>
    <dbReference type="NCBI Taxonomy" id="1108764"/>
    <lineage>
        <taxon>Eukaryota</taxon>
        <taxon>Fungi</taxon>
        <taxon>Dikarya</taxon>
        <taxon>Ascomycota</taxon>
        <taxon>Pezizomycotina</taxon>
        <taxon>Dothideomycetes</taxon>
        <taxon>Dothideomycetes incertae sedis</taxon>
        <taxon>Botryosphaeriales</taxon>
        <taxon>Botryosphaeriaceae</taxon>
        <taxon>Lasiodiplodia</taxon>
    </lineage>
</organism>
<comment type="caution">
    <text evidence="1">The sequence shown here is derived from an EMBL/GenBank/DDBJ whole genome shotgun (WGS) entry which is preliminary data.</text>
</comment>
<gene>
    <name evidence="1" type="ORF">O1611_g3861</name>
</gene>
<proteinExistence type="predicted"/>
<sequence length="68" mass="7663">MRVEVLQITLVVIIGFTTAAPVASQDAVDKRLLPAFPYDFANRIPIPHEGKRELPPPYKDLYRSVAKE</sequence>
<evidence type="ECO:0000313" key="2">
    <source>
        <dbReference type="Proteomes" id="UP001153332"/>
    </source>
</evidence>
<dbReference type="EMBL" id="JAPUUL010000667">
    <property type="protein sequence ID" value="KAJ8129766.1"/>
    <property type="molecule type" value="Genomic_DNA"/>
</dbReference>
<evidence type="ECO:0000313" key="1">
    <source>
        <dbReference type="EMBL" id="KAJ8129766.1"/>
    </source>
</evidence>
<reference evidence="1" key="1">
    <citation type="submission" date="2022-12" db="EMBL/GenBank/DDBJ databases">
        <title>Genome Sequence of Lasiodiplodia mahajangana.</title>
        <authorList>
            <person name="Buettner E."/>
        </authorList>
    </citation>
    <scope>NUCLEOTIDE SEQUENCE</scope>
    <source>
        <strain evidence="1">VT137</strain>
    </source>
</reference>
<accession>A0ACC2JQR0</accession>
<name>A0ACC2JQR0_9PEZI</name>
<keyword evidence="2" id="KW-1185">Reference proteome</keyword>
<protein>
    <submittedName>
        <fullName evidence="1">Uncharacterized protein</fullName>
    </submittedName>
</protein>
<dbReference type="Proteomes" id="UP001153332">
    <property type="component" value="Unassembled WGS sequence"/>
</dbReference>